<reference evidence="1" key="1">
    <citation type="submission" date="2022-01" db="EMBL/GenBank/DDBJ databases">
        <authorList>
            <person name="King R."/>
        </authorList>
    </citation>
    <scope>NUCLEOTIDE SEQUENCE</scope>
</reference>
<keyword evidence="2" id="KW-1185">Reference proteome</keyword>
<accession>A0A9N9XJY0</accession>
<proteinExistence type="predicted"/>
<name>A0A9N9XJY0_DIABA</name>
<sequence length="56" mass="6573">MKKVCAKSVPINSTPDQKLVRQQICSDFLERLHKELMENIITCDKTYIFKDDVETK</sequence>
<protein>
    <submittedName>
        <fullName evidence="1">Uncharacterized protein</fullName>
    </submittedName>
</protein>
<dbReference type="Proteomes" id="UP001153709">
    <property type="component" value="Chromosome 8"/>
</dbReference>
<gene>
    <name evidence="1" type="ORF">DIABBA_LOCUS12298</name>
</gene>
<dbReference type="OrthoDB" id="8189655at2759"/>
<dbReference type="AlphaFoldDB" id="A0A9N9XJY0"/>
<evidence type="ECO:0000313" key="2">
    <source>
        <dbReference type="Proteomes" id="UP001153709"/>
    </source>
</evidence>
<evidence type="ECO:0000313" key="1">
    <source>
        <dbReference type="EMBL" id="CAG9839540.1"/>
    </source>
</evidence>
<organism evidence="1 2">
    <name type="scientific">Diabrotica balteata</name>
    <name type="common">Banded cucumber beetle</name>
    <dbReference type="NCBI Taxonomy" id="107213"/>
    <lineage>
        <taxon>Eukaryota</taxon>
        <taxon>Metazoa</taxon>
        <taxon>Ecdysozoa</taxon>
        <taxon>Arthropoda</taxon>
        <taxon>Hexapoda</taxon>
        <taxon>Insecta</taxon>
        <taxon>Pterygota</taxon>
        <taxon>Neoptera</taxon>
        <taxon>Endopterygota</taxon>
        <taxon>Coleoptera</taxon>
        <taxon>Polyphaga</taxon>
        <taxon>Cucujiformia</taxon>
        <taxon>Chrysomeloidea</taxon>
        <taxon>Chrysomelidae</taxon>
        <taxon>Galerucinae</taxon>
        <taxon>Diabroticina</taxon>
        <taxon>Diabroticites</taxon>
        <taxon>Diabrotica</taxon>
    </lineage>
</organism>
<dbReference type="EMBL" id="OU898283">
    <property type="protein sequence ID" value="CAG9839540.1"/>
    <property type="molecule type" value="Genomic_DNA"/>
</dbReference>